<organism evidence="2 3">
    <name type="scientific">Candidatus Enterocloster excrementigallinarum</name>
    <dbReference type="NCBI Taxonomy" id="2838558"/>
    <lineage>
        <taxon>Bacteria</taxon>
        <taxon>Bacillati</taxon>
        <taxon>Bacillota</taxon>
        <taxon>Clostridia</taxon>
        <taxon>Lachnospirales</taxon>
        <taxon>Lachnospiraceae</taxon>
        <taxon>Enterocloster</taxon>
    </lineage>
</organism>
<reference evidence="2" key="1">
    <citation type="journal article" date="2021" name="PeerJ">
        <title>Extensive microbial diversity within the chicken gut microbiome revealed by metagenomics and culture.</title>
        <authorList>
            <person name="Gilroy R."/>
            <person name="Ravi A."/>
            <person name="Getino M."/>
            <person name="Pursley I."/>
            <person name="Horton D.L."/>
            <person name="Alikhan N.F."/>
            <person name="Baker D."/>
            <person name="Gharbi K."/>
            <person name="Hall N."/>
            <person name="Watson M."/>
            <person name="Adriaenssens E.M."/>
            <person name="Foster-Nyarko E."/>
            <person name="Jarju S."/>
            <person name="Secka A."/>
            <person name="Antonio M."/>
            <person name="Oren A."/>
            <person name="Chaudhuri R.R."/>
            <person name="La Ragione R."/>
            <person name="Hildebrand F."/>
            <person name="Pallen M.J."/>
        </authorList>
    </citation>
    <scope>NUCLEOTIDE SEQUENCE</scope>
    <source>
        <strain evidence="2">CHK198-12963</strain>
    </source>
</reference>
<protein>
    <recommendedName>
        <fullName evidence="4">Cell wall-binding protein</fullName>
    </recommendedName>
</protein>
<evidence type="ECO:0008006" key="4">
    <source>
        <dbReference type="Google" id="ProtNLM"/>
    </source>
</evidence>
<reference evidence="2" key="2">
    <citation type="submission" date="2021-04" db="EMBL/GenBank/DDBJ databases">
        <authorList>
            <person name="Gilroy R."/>
        </authorList>
    </citation>
    <scope>NUCLEOTIDE SEQUENCE</scope>
    <source>
        <strain evidence="2">CHK198-12963</strain>
    </source>
</reference>
<feature type="signal peptide" evidence="1">
    <location>
        <begin position="1"/>
        <end position="23"/>
    </location>
</feature>
<feature type="chain" id="PRO_5038613367" description="Cell wall-binding protein" evidence="1">
    <location>
        <begin position="24"/>
        <end position="229"/>
    </location>
</feature>
<proteinExistence type="predicted"/>
<evidence type="ECO:0000313" key="3">
    <source>
        <dbReference type="Proteomes" id="UP000823863"/>
    </source>
</evidence>
<dbReference type="SUPFAM" id="SSF69360">
    <property type="entry name" value="Cell wall binding repeat"/>
    <property type="match status" value="1"/>
</dbReference>
<evidence type="ECO:0000256" key="1">
    <source>
        <dbReference type="SAM" id="SignalP"/>
    </source>
</evidence>
<sequence>MKMRKAILLGALLAAVLPSAAYGAQWVEGTDGTWSYEQDDGTWLTNGFSPDGYYVDGSGKWYDSLTILETSVPSRNSFRSSQEEVIFAGCEDIFNQVQETLYRDLGNVRRFRLSNQRLGYGRTDGDQYTELFSLEQNREKGEFTLTVRCPLTREYQGNIPMSWYDFQCLRVVTNLLSRTGDQLAEAVYYSWEGDNRYGVKLEQWTQVGDAWISYRAAEGAGIYSIRAAF</sequence>
<accession>A0A9D2TDT0</accession>
<dbReference type="AlphaFoldDB" id="A0A9D2TDT0"/>
<comment type="caution">
    <text evidence="2">The sequence shown here is derived from an EMBL/GenBank/DDBJ whole genome shotgun (WGS) entry which is preliminary data.</text>
</comment>
<gene>
    <name evidence="2" type="ORF">H9931_01805</name>
</gene>
<dbReference type="EMBL" id="DWWB01000006">
    <property type="protein sequence ID" value="HJC65441.1"/>
    <property type="molecule type" value="Genomic_DNA"/>
</dbReference>
<name>A0A9D2TDT0_9FIRM</name>
<evidence type="ECO:0000313" key="2">
    <source>
        <dbReference type="EMBL" id="HJC65441.1"/>
    </source>
</evidence>
<dbReference type="Proteomes" id="UP000823863">
    <property type="component" value="Unassembled WGS sequence"/>
</dbReference>
<keyword evidence="1" id="KW-0732">Signal</keyword>